<dbReference type="Pfam" id="PF01633">
    <property type="entry name" value="Choline_kinase"/>
    <property type="match status" value="1"/>
</dbReference>
<dbReference type="Gene3D" id="3.30.200.20">
    <property type="entry name" value="Phosphorylase Kinase, domain 1"/>
    <property type="match status" value="1"/>
</dbReference>
<reference evidence="2 3" key="1">
    <citation type="submission" date="2019-07" db="EMBL/GenBank/DDBJ databases">
        <title>Genomics analysis of Aphanomyces spp. identifies a new class of oomycete effector associated with host adaptation.</title>
        <authorList>
            <person name="Gaulin E."/>
        </authorList>
    </citation>
    <scope>NUCLEOTIDE SEQUENCE [LARGE SCALE GENOMIC DNA]</scope>
    <source>
        <strain evidence="2 3">ATCC 201684</strain>
    </source>
</reference>
<evidence type="ECO:0000256" key="1">
    <source>
        <dbReference type="ARBA" id="ARBA00038211"/>
    </source>
</evidence>
<dbReference type="InterPro" id="IPR011009">
    <property type="entry name" value="Kinase-like_dom_sf"/>
</dbReference>
<dbReference type="GO" id="GO:0005737">
    <property type="term" value="C:cytoplasm"/>
    <property type="evidence" value="ECO:0007669"/>
    <property type="project" value="TreeGrafter"/>
</dbReference>
<gene>
    <name evidence="2" type="ORF">Ae201684_002841</name>
</gene>
<organism evidence="2 3">
    <name type="scientific">Aphanomyces euteiches</name>
    <dbReference type="NCBI Taxonomy" id="100861"/>
    <lineage>
        <taxon>Eukaryota</taxon>
        <taxon>Sar</taxon>
        <taxon>Stramenopiles</taxon>
        <taxon>Oomycota</taxon>
        <taxon>Saprolegniomycetes</taxon>
        <taxon>Saprolegniales</taxon>
        <taxon>Verrucalvaceae</taxon>
        <taxon>Aphanomyces</taxon>
    </lineage>
</organism>
<dbReference type="GO" id="GO:0004103">
    <property type="term" value="F:choline kinase activity"/>
    <property type="evidence" value="ECO:0007669"/>
    <property type="project" value="TreeGrafter"/>
</dbReference>
<comment type="similarity">
    <text evidence="1">Belongs to the choline/ethanolamine kinase family.</text>
</comment>
<accession>A0A6G0XP28</accession>
<dbReference type="SUPFAM" id="SSF56112">
    <property type="entry name" value="Protein kinase-like (PK-like)"/>
    <property type="match status" value="1"/>
</dbReference>
<dbReference type="PANTHER" id="PTHR22603">
    <property type="entry name" value="CHOLINE/ETHANOALAMINE KINASE"/>
    <property type="match status" value="1"/>
</dbReference>
<dbReference type="GO" id="GO:0004305">
    <property type="term" value="F:ethanolamine kinase activity"/>
    <property type="evidence" value="ECO:0007669"/>
    <property type="project" value="TreeGrafter"/>
</dbReference>
<comment type="caution">
    <text evidence="2">The sequence shown here is derived from an EMBL/GenBank/DDBJ whole genome shotgun (WGS) entry which is preliminary data.</text>
</comment>
<dbReference type="CDD" id="cd05157">
    <property type="entry name" value="ETNK_euk"/>
    <property type="match status" value="1"/>
</dbReference>
<dbReference type="AlphaFoldDB" id="A0A6G0XP28"/>
<dbReference type="Proteomes" id="UP000481153">
    <property type="component" value="Unassembled WGS sequence"/>
</dbReference>
<dbReference type="EMBL" id="VJMJ01000030">
    <property type="protein sequence ID" value="KAF0742173.1"/>
    <property type="molecule type" value="Genomic_DNA"/>
</dbReference>
<keyword evidence="3" id="KW-1185">Reference proteome</keyword>
<sequence>MGNANTKPDADVQAPSTTTTSLASINDTPLLVHVPLHLDGDTHDAAEMTRLAEDVCVALRAKVAGYEDITTNELVLTHLTGAMTNVIFTCHKKSAPEDKVLLRLYGAGTEAFFSRQEEILVFKELSLLNLGIGLVGEFHNGRFERMIDGRTATAADIRVPDFSEKIAKRMALFHTTQVDIDRQPRILRSIRKFYKDACAAYATSERKFDMETMARDIEALEELVATVDSPVVFCHNDLQYGNIMVTDDNDAVLIDFEYSHYNPRGYDLGNHFSEWCYNYHGDSPHWGDFAKYPTVAEQRTYCAAYLGENATDDKIDALRREANVYANATHLFWSLWGFIQATQSTIDFDYFGYATCRWEAFTSRVSLQESP</sequence>
<proteinExistence type="inferred from homology"/>
<evidence type="ECO:0008006" key="4">
    <source>
        <dbReference type="Google" id="ProtNLM"/>
    </source>
</evidence>
<name>A0A6G0XP28_9STRA</name>
<dbReference type="GO" id="GO:0006646">
    <property type="term" value="P:phosphatidylethanolamine biosynthetic process"/>
    <property type="evidence" value="ECO:0007669"/>
    <property type="project" value="TreeGrafter"/>
</dbReference>
<dbReference type="Gene3D" id="3.90.1200.10">
    <property type="match status" value="1"/>
</dbReference>
<protein>
    <recommendedName>
        <fullName evidence="4">Choline kinase N-terminal domain-containing protein</fullName>
    </recommendedName>
</protein>
<dbReference type="PANTHER" id="PTHR22603:SF93">
    <property type="entry name" value="RE24176P"/>
    <property type="match status" value="1"/>
</dbReference>
<dbReference type="VEuPathDB" id="FungiDB:AeMF1_002163"/>
<evidence type="ECO:0000313" key="3">
    <source>
        <dbReference type="Proteomes" id="UP000481153"/>
    </source>
</evidence>
<evidence type="ECO:0000313" key="2">
    <source>
        <dbReference type="EMBL" id="KAF0742173.1"/>
    </source>
</evidence>